<organism evidence="7 8">
    <name type="scientific">Lonepinella koalarum</name>
    <dbReference type="NCBI Taxonomy" id="53417"/>
    <lineage>
        <taxon>Bacteria</taxon>
        <taxon>Pseudomonadati</taxon>
        <taxon>Pseudomonadota</taxon>
        <taxon>Gammaproteobacteria</taxon>
        <taxon>Pasteurellales</taxon>
        <taxon>Pasteurellaceae</taxon>
        <taxon>Lonepinella</taxon>
    </lineage>
</organism>
<evidence type="ECO:0000256" key="4">
    <source>
        <dbReference type="PIRNR" id="PIRNR001365"/>
    </source>
</evidence>
<keyword evidence="3" id="KW-0704">Schiff base</keyword>
<protein>
    <submittedName>
        <fullName evidence="7">4-hydroxy-tetrahydrodipicolinate synthase</fullName>
    </submittedName>
</protein>
<dbReference type="GO" id="GO:0044281">
    <property type="term" value="P:small molecule metabolic process"/>
    <property type="evidence" value="ECO:0007669"/>
    <property type="project" value="UniProtKB-ARBA"/>
</dbReference>
<comment type="similarity">
    <text evidence="1 4">Belongs to the DapA family.</text>
</comment>
<evidence type="ECO:0000313" key="7">
    <source>
        <dbReference type="EMBL" id="TCK71204.1"/>
    </source>
</evidence>
<evidence type="ECO:0000256" key="1">
    <source>
        <dbReference type="ARBA" id="ARBA00007592"/>
    </source>
</evidence>
<dbReference type="InterPro" id="IPR020625">
    <property type="entry name" value="Schiff_base-form_aldolases_AS"/>
</dbReference>
<keyword evidence="2 4" id="KW-0456">Lyase</keyword>
<gene>
    <name evidence="7" type="ORF">EV692_0269</name>
</gene>
<dbReference type="SUPFAM" id="SSF51569">
    <property type="entry name" value="Aldolase"/>
    <property type="match status" value="1"/>
</dbReference>
<proteinExistence type="inferred from homology"/>
<dbReference type="Gene3D" id="3.20.20.70">
    <property type="entry name" value="Aldolase class I"/>
    <property type="match status" value="1"/>
</dbReference>
<dbReference type="RefSeq" id="WP_132299781.1">
    <property type="nucleotide sequence ID" value="NZ_CP170642.1"/>
</dbReference>
<dbReference type="EMBL" id="SMGJ01000001">
    <property type="protein sequence ID" value="TCK71204.1"/>
    <property type="molecule type" value="Genomic_DNA"/>
</dbReference>
<evidence type="ECO:0000256" key="3">
    <source>
        <dbReference type="ARBA" id="ARBA00023270"/>
    </source>
</evidence>
<evidence type="ECO:0000256" key="2">
    <source>
        <dbReference type="ARBA" id="ARBA00023239"/>
    </source>
</evidence>
<dbReference type="InterPro" id="IPR013785">
    <property type="entry name" value="Aldolase_TIM"/>
</dbReference>
<dbReference type="PRINTS" id="PR00146">
    <property type="entry name" value="DHPICSNTHASE"/>
</dbReference>
<dbReference type="PROSITE" id="PS00666">
    <property type="entry name" value="DHDPS_2"/>
    <property type="match status" value="1"/>
</dbReference>
<reference evidence="7 8" key="1">
    <citation type="submission" date="2019-03" db="EMBL/GenBank/DDBJ databases">
        <title>Genomic Encyclopedia of Type Strains, Phase IV (KMG-IV): sequencing the most valuable type-strain genomes for metagenomic binning, comparative biology and taxonomic classification.</title>
        <authorList>
            <person name="Goeker M."/>
        </authorList>
    </citation>
    <scope>NUCLEOTIDE SEQUENCE [LARGE SCALE GENOMIC DNA]</scope>
    <source>
        <strain evidence="7 8">DSM 10053</strain>
    </source>
</reference>
<evidence type="ECO:0000256" key="5">
    <source>
        <dbReference type="PIRSR" id="PIRSR001365-1"/>
    </source>
</evidence>
<evidence type="ECO:0000256" key="6">
    <source>
        <dbReference type="PIRSR" id="PIRSR001365-2"/>
    </source>
</evidence>
<dbReference type="PANTHER" id="PTHR12128">
    <property type="entry name" value="DIHYDRODIPICOLINATE SYNTHASE"/>
    <property type="match status" value="1"/>
</dbReference>
<comment type="caution">
    <text evidence="7">The sequence shown here is derived from an EMBL/GenBank/DDBJ whole genome shotgun (WGS) entry which is preliminary data.</text>
</comment>
<accession>A0A4R1L098</accession>
<sequence>MSKEQSKEQFKPKGIVAPVLTALDDNEKFNPQAYQEYIDYLIKAGIHGIFPLGTNGEFYAFNQQEKLEIIQAAVEAVDGRVPVYAGTGCITTKETIEFSNQVKDLGVDVLSVISPYFVSVSQDDLYRHFDTVAKNVDAPILMYNIPARSGNNIEASTVKKLAQANANIIGIKDSSGNFDNSLKYIENTTENLAVMAGSDSLILWTLLAGGTGAISGCSNVFPELMVSIYEYWQQGDFANANAAQKKIRAFRNVMQMGNPNSVVKRAALLRGHNVGPAREPSNCVNEVIDRALLDVFKLY</sequence>
<dbReference type="PIRSF" id="PIRSF001365">
    <property type="entry name" value="DHDPS"/>
    <property type="match status" value="1"/>
</dbReference>
<dbReference type="SMART" id="SM01130">
    <property type="entry name" value="DHDPS"/>
    <property type="match status" value="1"/>
</dbReference>
<dbReference type="Proteomes" id="UP000295496">
    <property type="component" value="Unassembled WGS sequence"/>
</dbReference>
<dbReference type="GO" id="GO:0008840">
    <property type="term" value="F:4-hydroxy-tetrahydrodipicolinate synthase activity"/>
    <property type="evidence" value="ECO:0007669"/>
    <property type="project" value="TreeGrafter"/>
</dbReference>
<feature type="active site" description="Proton donor/acceptor" evidence="5">
    <location>
        <position position="143"/>
    </location>
</feature>
<feature type="active site" description="Schiff-base intermediate with substrate" evidence="5">
    <location>
        <position position="172"/>
    </location>
</feature>
<dbReference type="PANTHER" id="PTHR12128:SF66">
    <property type="entry name" value="4-HYDROXY-2-OXOGLUTARATE ALDOLASE, MITOCHONDRIAL"/>
    <property type="match status" value="1"/>
</dbReference>
<keyword evidence="8" id="KW-1185">Reference proteome</keyword>
<dbReference type="Pfam" id="PF00701">
    <property type="entry name" value="DHDPS"/>
    <property type="match status" value="1"/>
</dbReference>
<dbReference type="CDD" id="cd00408">
    <property type="entry name" value="DHDPS-like"/>
    <property type="match status" value="1"/>
</dbReference>
<dbReference type="InterPro" id="IPR002220">
    <property type="entry name" value="DapA-like"/>
</dbReference>
<evidence type="ECO:0000313" key="8">
    <source>
        <dbReference type="Proteomes" id="UP000295496"/>
    </source>
</evidence>
<feature type="binding site" evidence="6">
    <location>
        <position position="214"/>
    </location>
    <ligand>
        <name>pyruvate</name>
        <dbReference type="ChEBI" id="CHEBI:15361"/>
    </ligand>
</feature>
<name>A0A4R1L098_9PAST</name>
<dbReference type="AlphaFoldDB" id="A0A4R1L098"/>